<evidence type="ECO:0000256" key="1">
    <source>
        <dbReference type="SAM" id="SignalP"/>
    </source>
</evidence>
<accession>A0A521B900</accession>
<feature type="domain" description="PapC-like C-terminal" evidence="2">
    <location>
        <begin position="749"/>
        <end position="809"/>
    </location>
</feature>
<dbReference type="EMBL" id="FXTK01000002">
    <property type="protein sequence ID" value="SMO43588.1"/>
    <property type="molecule type" value="Genomic_DNA"/>
</dbReference>
<name>A0A521B900_9RHOB</name>
<dbReference type="Pfam" id="PF13953">
    <property type="entry name" value="PapC_C"/>
    <property type="match status" value="1"/>
</dbReference>
<dbReference type="PANTHER" id="PTHR30451">
    <property type="entry name" value="OUTER MEMBRANE USHER PROTEIN"/>
    <property type="match status" value="1"/>
</dbReference>
<dbReference type="Pfam" id="PF00577">
    <property type="entry name" value="Usher"/>
    <property type="match status" value="1"/>
</dbReference>
<gene>
    <name evidence="3" type="ORF">SAMN06265221_102162</name>
</gene>
<feature type="signal peptide" evidence="1">
    <location>
        <begin position="1"/>
        <end position="33"/>
    </location>
</feature>
<feature type="chain" id="PRO_5022043971" evidence="1">
    <location>
        <begin position="34"/>
        <end position="825"/>
    </location>
</feature>
<dbReference type="Proteomes" id="UP000319014">
    <property type="component" value="Unassembled WGS sequence"/>
</dbReference>
<keyword evidence="1" id="KW-0732">Signal</keyword>
<proteinExistence type="predicted"/>
<dbReference type="Gene3D" id="2.60.40.3110">
    <property type="match status" value="1"/>
</dbReference>
<dbReference type="GO" id="GO:0009279">
    <property type="term" value="C:cell outer membrane"/>
    <property type="evidence" value="ECO:0007669"/>
    <property type="project" value="TreeGrafter"/>
</dbReference>
<protein>
    <submittedName>
        <fullName evidence="3">Outer membrane usher protein</fullName>
    </submittedName>
</protein>
<reference evidence="3 4" key="1">
    <citation type="submission" date="2017-05" db="EMBL/GenBank/DDBJ databases">
        <authorList>
            <person name="Varghese N."/>
            <person name="Submissions S."/>
        </authorList>
    </citation>
    <scope>NUCLEOTIDE SEQUENCE [LARGE SCALE GENOMIC DNA]</scope>
    <source>
        <strain evidence="3 4">DSM 100094</strain>
    </source>
</reference>
<dbReference type="InterPro" id="IPR042186">
    <property type="entry name" value="FimD_plug_dom"/>
</dbReference>
<evidence type="ECO:0000313" key="3">
    <source>
        <dbReference type="EMBL" id="SMO43588.1"/>
    </source>
</evidence>
<sequence>MRGSVDRPGRRRRRAACVLLAGALLAPSVPAMAQDIPPPPALGPAELAAIPVAGGTASAGPEGGRDLYLEVFVNGRPMNLITRFTDLGDGVLSADAQELRNSGVLPDGAATSGEVRLDQIPGLGWRLIEPEQTIRFIVPDELLAPHMLDGAGGADGMLDEDGQPVAPQVDHGYGLVLNYGLSFEGYRASGGEIERTNSGSFDARIFMPLGALTHGFLVYQDQGRDYRYRRLDTYWRSAFPGRRMQVQLGDIATRGPGWSRPVRLGGVMVERNFGLRPDLVTLPLPGFEGSAALPSSVEVYSNSIRTYAGEVPEGPFAINDLPFSTGSGVARVVVRDVTGRETVMNLPFLVSDELLRPGTVDFALSAGRPRLGIGSDSDRYAPDVYGVGTLRVGVTNRLTLMAHAEGGKDLTMGGLGATFGVGHWGTASLSFAQSRSDRHGDGRLVDASTQLSLGRTQFSARVTQSSGRFADVASVTADAELVEDELDEFPKHIAQMSFSMPLGPGWGNSASVFWSDASYRGAPDETSFGAAYSQQIWGDSSLTVTAMSLRGEYSDTVVGAQVYVPLGRRRDVSVLAERRDGRLRQYVSASGRSEDRIPGWEWRVQADHGEGANLQGSIARDGTLGRVEVGARLSDKSSSAGLRLDGSVVAAGGGVFLSRRIDDAFAVVDAGAPGVEVMAENRPIGKTGRSGKMLVPDLRAYDANTIAIDPMNLPLDAAVGTTEEIVRPAHHAGAKVDFGVEGSAQEGVIELLNPDGTPLEVGGRVLVNGVDENTLVGFDGEVFALGLQPRNQVAVSYPDGRACTANFDYADEPGTITEIRGVICQ</sequence>
<dbReference type="InterPro" id="IPR025949">
    <property type="entry name" value="PapC-like_C"/>
</dbReference>
<keyword evidence="4" id="KW-1185">Reference proteome</keyword>
<dbReference type="AlphaFoldDB" id="A0A521B900"/>
<dbReference type="Gene3D" id="2.60.40.2610">
    <property type="entry name" value="Outer membrane usher protein FimD, plug domain"/>
    <property type="match status" value="1"/>
</dbReference>
<dbReference type="GO" id="GO:0015473">
    <property type="term" value="F:fimbrial usher porin activity"/>
    <property type="evidence" value="ECO:0007669"/>
    <property type="project" value="InterPro"/>
</dbReference>
<evidence type="ECO:0000313" key="4">
    <source>
        <dbReference type="Proteomes" id="UP000319014"/>
    </source>
</evidence>
<dbReference type="GO" id="GO:0009297">
    <property type="term" value="P:pilus assembly"/>
    <property type="evidence" value="ECO:0007669"/>
    <property type="project" value="InterPro"/>
</dbReference>
<evidence type="ECO:0000259" key="2">
    <source>
        <dbReference type="Pfam" id="PF13953"/>
    </source>
</evidence>
<dbReference type="InterPro" id="IPR000015">
    <property type="entry name" value="Fimb_usher"/>
</dbReference>
<organism evidence="3 4">
    <name type="scientific">Paracoccus laeviglucosivorans</name>
    <dbReference type="NCBI Taxonomy" id="1197861"/>
    <lineage>
        <taxon>Bacteria</taxon>
        <taxon>Pseudomonadati</taxon>
        <taxon>Pseudomonadota</taxon>
        <taxon>Alphaproteobacteria</taxon>
        <taxon>Rhodobacterales</taxon>
        <taxon>Paracoccaceae</taxon>
        <taxon>Paracoccus</taxon>
    </lineage>
</organism>
<dbReference type="PANTHER" id="PTHR30451:SF5">
    <property type="entry name" value="SLR0019 PROTEIN"/>
    <property type="match status" value="1"/>
</dbReference>